<organism evidence="2 3">
    <name type="scientific">Olivibacter ginsenosidimutans</name>
    <dbReference type="NCBI Taxonomy" id="1176537"/>
    <lineage>
        <taxon>Bacteria</taxon>
        <taxon>Pseudomonadati</taxon>
        <taxon>Bacteroidota</taxon>
        <taxon>Sphingobacteriia</taxon>
        <taxon>Sphingobacteriales</taxon>
        <taxon>Sphingobacteriaceae</taxon>
        <taxon>Olivibacter</taxon>
    </lineage>
</organism>
<dbReference type="PANTHER" id="PTHR43355:SF2">
    <property type="entry name" value="FLAVIN REDUCTASE (NADPH)"/>
    <property type="match status" value="1"/>
</dbReference>
<accession>A0ABP9BP22</accession>
<dbReference type="InterPro" id="IPR016040">
    <property type="entry name" value="NAD(P)-bd_dom"/>
</dbReference>
<dbReference type="Proteomes" id="UP001501411">
    <property type="component" value="Unassembled WGS sequence"/>
</dbReference>
<dbReference type="InterPro" id="IPR051606">
    <property type="entry name" value="Polyketide_Oxido-like"/>
</dbReference>
<dbReference type="RefSeq" id="WP_345232484.1">
    <property type="nucleotide sequence ID" value="NZ_BAABIQ010000039.1"/>
</dbReference>
<protein>
    <submittedName>
        <fullName evidence="2">NAD(P)-dependent oxidoreductase</fullName>
    </submittedName>
</protein>
<dbReference type="PANTHER" id="PTHR43355">
    <property type="entry name" value="FLAVIN REDUCTASE (NADPH)"/>
    <property type="match status" value="1"/>
</dbReference>
<evidence type="ECO:0000259" key="1">
    <source>
        <dbReference type="Pfam" id="PF13460"/>
    </source>
</evidence>
<dbReference type="Gene3D" id="3.40.50.720">
    <property type="entry name" value="NAD(P)-binding Rossmann-like Domain"/>
    <property type="match status" value="1"/>
</dbReference>
<dbReference type="SUPFAM" id="SSF51735">
    <property type="entry name" value="NAD(P)-binding Rossmann-fold domains"/>
    <property type="match status" value="1"/>
</dbReference>
<dbReference type="InterPro" id="IPR036291">
    <property type="entry name" value="NAD(P)-bd_dom_sf"/>
</dbReference>
<comment type="caution">
    <text evidence="2">The sequence shown here is derived from an EMBL/GenBank/DDBJ whole genome shotgun (WGS) entry which is preliminary data.</text>
</comment>
<dbReference type="EMBL" id="BAABIQ010000039">
    <property type="protein sequence ID" value="GAA4798187.1"/>
    <property type="molecule type" value="Genomic_DNA"/>
</dbReference>
<sequence length="217" mass="23695">MKIALIGATGFVGATVLNELLSRGEGVTAIVRNPAKLTETSEKLHVIKADVTHIDELAAAVKDYDVVISAYNAGWADPTLYEDFIAGSTAIQEGVKKAGVKRLLVIGGAGSLYTPDGRQLVDTPEFPDDWKTGASAARDYLNILKEEKELDWTFISPAPEMHQGLPRERKGTYRIGTDYPVADESGRSWITVDDLAVAIVDEALHPKHRKQRFTVGY</sequence>
<gene>
    <name evidence="2" type="ORF">GCM10023231_28580</name>
</gene>
<proteinExistence type="predicted"/>
<reference evidence="3" key="1">
    <citation type="journal article" date="2019" name="Int. J. Syst. Evol. Microbiol.">
        <title>The Global Catalogue of Microorganisms (GCM) 10K type strain sequencing project: providing services to taxonomists for standard genome sequencing and annotation.</title>
        <authorList>
            <consortium name="The Broad Institute Genomics Platform"/>
            <consortium name="The Broad Institute Genome Sequencing Center for Infectious Disease"/>
            <person name="Wu L."/>
            <person name="Ma J."/>
        </authorList>
    </citation>
    <scope>NUCLEOTIDE SEQUENCE [LARGE SCALE GENOMIC DNA]</scope>
    <source>
        <strain evidence="3">JCM 18200</strain>
    </source>
</reference>
<evidence type="ECO:0000313" key="2">
    <source>
        <dbReference type="EMBL" id="GAA4798187.1"/>
    </source>
</evidence>
<evidence type="ECO:0000313" key="3">
    <source>
        <dbReference type="Proteomes" id="UP001501411"/>
    </source>
</evidence>
<keyword evidence="3" id="KW-1185">Reference proteome</keyword>
<dbReference type="CDD" id="cd05244">
    <property type="entry name" value="BVR-B_like_SDR_a"/>
    <property type="match status" value="1"/>
</dbReference>
<feature type="domain" description="NAD(P)-binding" evidence="1">
    <location>
        <begin position="7"/>
        <end position="204"/>
    </location>
</feature>
<name>A0ABP9BP22_9SPHI</name>
<dbReference type="Pfam" id="PF13460">
    <property type="entry name" value="NAD_binding_10"/>
    <property type="match status" value="1"/>
</dbReference>